<dbReference type="SUPFAM" id="SSF55186">
    <property type="entry name" value="ThrRS/AlaRS common domain"/>
    <property type="match status" value="1"/>
</dbReference>
<dbReference type="InterPro" id="IPR012675">
    <property type="entry name" value="Beta-grasp_dom_sf"/>
</dbReference>
<dbReference type="Pfam" id="PF05141">
    <property type="entry name" value="DIT1_PvcA"/>
    <property type="match status" value="1"/>
</dbReference>
<protein>
    <recommendedName>
        <fullName evidence="2">threonine--tRNA ligase</fullName>
        <ecNumber evidence="2">6.1.1.3</ecNumber>
    </recommendedName>
    <alternativeName>
        <fullName evidence="8">Threonyl-tRNA synthetase</fullName>
    </alternativeName>
</protein>
<dbReference type="NCBIfam" id="TIGR00418">
    <property type="entry name" value="thrS"/>
    <property type="match status" value="1"/>
</dbReference>
<dbReference type="Gene3D" id="3.40.50.800">
    <property type="entry name" value="Anticodon-binding domain"/>
    <property type="match status" value="1"/>
</dbReference>
<dbReference type="InterPro" id="IPR007817">
    <property type="entry name" value="Isocyanide_synthase_DIT1"/>
</dbReference>
<dbReference type="Pfam" id="PF00587">
    <property type="entry name" value="tRNA-synt_2b"/>
    <property type="match status" value="1"/>
</dbReference>
<keyword evidence="7" id="KW-0030">Aminoacyl-tRNA synthetase</keyword>
<dbReference type="PRINTS" id="PR01047">
    <property type="entry name" value="TRNASYNTHTHR"/>
</dbReference>
<dbReference type="CDD" id="cd01667">
    <property type="entry name" value="TGS_ThrRS"/>
    <property type="match status" value="1"/>
</dbReference>
<comment type="caution">
    <text evidence="12">The sequence shown here is derived from an EMBL/GenBank/DDBJ whole genome shotgun (WGS) entry which is preliminary data.</text>
</comment>
<dbReference type="PROSITE" id="PS50862">
    <property type="entry name" value="AA_TRNA_LIGASE_II"/>
    <property type="match status" value="1"/>
</dbReference>
<dbReference type="SUPFAM" id="SSF55681">
    <property type="entry name" value="Class II aaRS and biotin synthetases"/>
    <property type="match status" value="1"/>
</dbReference>
<evidence type="ECO:0000313" key="13">
    <source>
        <dbReference type="Proteomes" id="UP001338125"/>
    </source>
</evidence>
<reference evidence="12 13" key="1">
    <citation type="submission" date="2024-01" db="EMBL/GenBank/DDBJ databases">
        <title>Complete genome of Cladobotryum mycophilum ATHUM6906.</title>
        <authorList>
            <person name="Christinaki A.C."/>
            <person name="Myridakis A.I."/>
            <person name="Kouvelis V.N."/>
        </authorList>
    </citation>
    <scope>NUCLEOTIDE SEQUENCE [LARGE SCALE GENOMIC DNA]</scope>
    <source>
        <strain evidence="12 13">ATHUM6906</strain>
    </source>
</reference>
<dbReference type="EMBL" id="JAVFKD010000002">
    <property type="protein sequence ID" value="KAK5996382.1"/>
    <property type="molecule type" value="Genomic_DNA"/>
</dbReference>
<dbReference type="Gene3D" id="3.30.930.10">
    <property type="entry name" value="Bira Bifunctional Protein, Domain 2"/>
    <property type="match status" value="1"/>
</dbReference>
<feature type="domain" description="Aminoacyl-transfer RNA synthetases class-II family profile" evidence="11">
    <location>
        <begin position="761"/>
        <end position="1026"/>
    </location>
</feature>
<dbReference type="InterPro" id="IPR004154">
    <property type="entry name" value="Anticodon-bd"/>
</dbReference>
<dbReference type="EC" id="6.1.1.3" evidence="2"/>
<evidence type="ECO:0000256" key="7">
    <source>
        <dbReference type="ARBA" id="ARBA00023146"/>
    </source>
</evidence>
<evidence type="ECO:0000259" key="11">
    <source>
        <dbReference type="PROSITE" id="PS50862"/>
    </source>
</evidence>
<gene>
    <name evidence="12" type="ORF">PT974_01716</name>
</gene>
<evidence type="ECO:0000256" key="3">
    <source>
        <dbReference type="ARBA" id="ARBA00022598"/>
    </source>
</evidence>
<dbReference type="SMART" id="SM00863">
    <property type="entry name" value="tRNA_SAD"/>
    <property type="match status" value="1"/>
</dbReference>
<keyword evidence="13" id="KW-1185">Reference proteome</keyword>
<dbReference type="PANTHER" id="PTHR11451">
    <property type="entry name" value="THREONINE-TRNA LIGASE"/>
    <property type="match status" value="1"/>
</dbReference>
<evidence type="ECO:0000256" key="6">
    <source>
        <dbReference type="ARBA" id="ARBA00022917"/>
    </source>
</evidence>
<dbReference type="InterPro" id="IPR002314">
    <property type="entry name" value="aa-tRNA-synt_IIb"/>
</dbReference>
<comment type="catalytic activity">
    <reaction evidence="9">
        <text>tRNA(Thr) + L-threonine + ATP = L-threonyl-tRNA(Thr) + AMP + diphosphate + H(+)</text>
        <dbReference type="Rhea" id="RHEA:24624"/>
        <dbReference type="Rhea" id="RHEA-COMP:9670"/>
        <dbReference type="Rhea" id="RHEA-COMP:9704"/>
        <dbReference type="ChEBI" id="CHEBI:15378"/>
        <dbReference type="ChEBI" id="CHEBI:30616"/>
        <dbReference type="ChEBI" id="CHEBI:33019"/>
        <dbReference type="ChEBI" id="CHEBI:57926"/>
        <dbReference type="ChEBI" id="CHEBI:78442"/>
        <dbReference type="ChEBI" id="CHEBI:78534"/>
        <dbReference type="ChEBI" id="CHEBI:456215"/>
        <dbReference type="EC" id="6.1.1.3"/>
    </reaction>
</comment>
<dbReference type="Pfam" id="PF03129">
    <property type="entry name" value="HGTP_anticodon"/>
    <property type="match status" value="1"/>
</dbReference>
<accession>A0ABR0SW86</accession>
<dbReference type="InterPro" id="IPR036621">
    <property type="entry name" value="Anticodon-bd_dom_sf"/>
</dbReference>
<evidence type="ECO:0000256" key="1">
    <source>
        <dbReference type="ARBA" id="ARBA00008226"/>
    </source>
</evidence>
<dbReference type="Gene3D" id="3.10.20.30">
    <property type="match status" value="1"/>
</dbReference>
<dbReference type="InterPro" id="IPR006195">
    <property type="entry name" value="aa-tRNA-synth_II"/>
</dbReference>
<evidence type="ECO:0000313" key="12">
    <source>
        <dbReference type="EMBL" id="KAK5996382.1"/>
    </source>
</evidence>
<feature type="compositionally biased region" description="Polar residues" evidence="10">
    <location>
        <begin position="1"/>
        <end position="21"/>
    </location>
</feature>
<organism evidence="12 13">
    <name type="scientific">Cladobotryum mycophilum</name>
    <dbReference type="NCBI Taxonomy" id="491253"/>
    <lineage>
        <taxon>Eukaryota</taxon>
        <taxon>Fungi</taxon>
        <taxon>Dikarya</taxon>
        <taxon>Ascomycota</taxon>
        <taxon>Pezizomycotina</taxon>
        <taxon>Sordariomycetes</taxon>
        <taxon>Hypocreomycetidae</taxon>
        <taxon>Hypocreales</taxon>
        <taxon>Hypocreaceae</taxon>
        <taxon>Cladobotryum</taxon>
    </lineage>
</organism>
<evidence type="ECO:0000256" key="4">
    <source>
        <dbReference type="ARBA" id="ARBA00022741"/>
    </source>
</evidence>
<dbReference type="InterPro" id="IPR033728">
    <property type="entry name" value="ThrRS_core"/>
</dbReference>
<evidence type="ECO:0000256" key="10">
    <source>
        <dbReference type="SAM" id="MobiDB-lite"/>
    </source>
</evidence>
<evidence type="ECO:0000256" key="5">
    <source>
        <dbReference type="ARBA" id="ARBA00022840"/>
    </source>
</evidence>
<dbReference type="Proteomes" id="UP001338125">
    <property type="component" value="Unassembled WGS sequence"/>
</dbReference>
<keyword evidence="6" id="KW-0648">Protein biosynthesis</keyword>
<dbReference type="Gene3D" id="3.30.980.10">
    <property type="entry name" value="Threonyl-trna Synthetase, Chain A, domain 2"/>
    <property type="match status" value="1"/>
</dbReference>
<keyword evidence="5" id="KW-0067">ATP-binding</keyword>
<keyword evidence="3" id="KW-0436">Ligase</keyword>
<dbReference type="CDD" id="cd00771">
    <property type="entry name" value="ThrRS_core"/>
    <property type="match status" value="1"/>
</dbReference>
<dbReference type="Pfam" id="PF07973">
    <property type="entry name" value="tRNA_SAD"/>
    <property type="match status" value="1"/>
</dbReference>
<evidence type="ECO:0000256" key="8">
    <source>
        <dbReference type="ARBA" id="ARBA00031900"/>
    </source>
</evidence>
<proteinExistence type="inferred from homology"/>
<evidence type="ECO:0000256" key="9">
    <source>
        <dbReference type="ARBA" id="ARBA00049515"/>
    </source>
</evidence>
<evidence type="ECO:0000256" key="2">
    <source>
        <dbReference type="ARBA" id="ARBA00013163"/>
    </source>
</evidence>
<dbReference type="SUPFAM" id="SSF52954">
    <property type="entry name" value="Class II aaRS ABD-related"/>
    <property type="match status" value="1"/>
</dbReference>
<dbReference type="InterPro" id="IPR002320">
    <property type="entry name" value="Thr-tRNA-ligase_IIa"/>
</dbReference>
<dbReference type="InterPro" id="IPR018163">
    <property type="entry name" value="Thr/Ala-tRNA-synth_IIc_edit"/>
</dbReference>
<dbReference type="InterPro" id="IPR012947">
    <property type="entry name" value="tRNA_SAD"/>
</dbReference>
<name>A0ABR0SW86_9HYPO</name>
<feature type="region of interest" description="Disordered" evidence="10">
    <location>
        <begin position="1"/>
        <end position="30"/>
    </location>
</feature>
<dbReference type="InterPro" id="IPR045864">
    <property type="entry name" value="aa-tRNA-synth_II/BPL/LPL"/>
</dbReference>
<keyword evidence="4" id="KW-0547">Nucleotide-binding</keyword>
<dbReference type="PANTHER" id="PTHR11451:SF46">
    <property type="entry name" value="THREONINE--TRNA LIGASE"/>
    <property type="match status" value="1"/>
</dbReference>
<sequence>MAESQSTSHSKACSTSGSIPSPNEEAFTENSRRFLFKEDMIGRLRNRASDCAADTTGHQQTACSVVDLSEGCDIDSSSEVSTSDEHYVSCPTITAHHGAADLAEGTQGDRKTLVLGKNVGPHPLFVNTDQYDDYVDQVAENVMGVLATYFWCSDDDTGIENVHWPGGQMFKGHAMHWIRRDEPIRLTLPAFPFKSSNPEKVTGSLPDCGEYLGLQRLNQICLDIGKVYSRGGKVIIATDGAAFNDLLLISDEDVWNYGQAIRAMVQSNGFSKNIEVLHAMEILELIEKDQLSEEGFYETIGQCREMIKDQFCAGEDEIRWLVNNDPDSRLTFTGFKAFCKVDMDNTPMKKQAVSQKAYMKEIASLALNMMARSEGFGKLIRAKMPNHIRLSIHPSSGAVKLSICLIPQPAGSVARSPWMSCVAVGKDGMKYTAHTKDVRATHNLVLKDGMPWLYRERASPPLANSILERNRIFEELWQQQLEKIRQKPRDRIIVTVNADDGKCFSLNATAWDSTPASILEDLPKVVGKDVAAVKVDGELSDLNRPFEQDCTVSYVKFDSCAGQEVMWRSSAYCLGEVCEREYRCLLAHSELGEQGYLCDIFIPNGGTIDEDSWSFLEARVSQLVNDKRTFDRLEVSKDDLQKMFAHNKYRTHYIDSLADEEMTTVYRCGTLVDICRDPHIHNTGKIGAFKILQQSSSSFLESQQNDPILRLKVIAFPDKKRLQEHLQFLKVAEKGSHVNIGKEQELFFFHDTSLGSPFLLPHGTHIFNALQKLMRQEYRRQGYKEVQTPNMYDAEHWKTSGHLRHYQNQMIKLEMDKRQWVLKPVNHPGYSIVFAHRDRSYKELPLRFTDFSVLHRNEAPSELGDLTRVRKFHQDGTHVFCRPDQVAPELERILNSFESIYALFDLTFKLKLSTRPSKYLGDLATLAQAEDQLRCALTKFRGRDWVQTPGNGAFYGPKIDITVSGASKRQLQCASIQLDYQSPVEFDLKYADQNDTARPVVIHHTTLGSFERFLAILTEHFAGKWPFWMSPRQILIVPVAPAVNGYAMELQNILCADGLNVDADLGGNTFQKKIRTGQLAQYNFIFGKDTIEANSGVAQSVVNPINAVVGSQEKDSRSINIRNRDDPASQTKGVMTLVDEARAKLRMLRKGRGLVNSL</sequence>
<comment type="similarity">
    <text evidence="1">Belongs to the class-II aminoacyl-tRNA synthetase family.</text>
</comment>